<feature type="domain" description="Mutator-like transposase" evidence="1">
    <location>
        <begin position="9"/>
        <end position="102"/>
    </location>
</feature>
<dbReference type="OrthoDB" id="6154036at2759"/>
<evidence type="ECO:0000313" key="2">
    <source>
        <dbReference type="EMBL" id="GFS33785.1"/>
    </source>
</evidence>
<protein>
    <recommendedName>
        <fullName evidence="1">Mutator-like transposase domain-containing protein</fullName>
    </recommendedName>
</protein>
<gene>
    <name evidence="2" type="primary">AVEN_274169_1</name>
    <name evidence="2" type="ORF">NPIL_90761</name>
</gene>
<sequence>MQKATQEAVLKKGNNKNIAVDVDGTWQKGSYSFLNGVVTVTSTVTLCDTMKVIDVDILSKYCMCSNKVSYKKDCKRNFEVSSGSMEVEGASKIFQRSLTLHDARGKISPDITALALRHYRHPWAVCRTMFLAFRGQIALRTEFNRVCGPTYKSFI</sequence>
<dbReference type="AlphaFoldDB" id="A0A8X6M7C4"/>
<comment type="caution">
    <text evidence="2">The sequence shown here is derived from an EMBL/GenBank/DDBJ whole genome shotgun (WGS) entry which is preliminary data.</text>
</comment>
<dbReference type="Pfam" id="PF20700">
    <property type="entry name" value="Mutator"/>
    <property type="match status" value="1"/>
</dbReference>
<reference evidence="2" key="1">
    <citation type="submission" date="2020-08" db="EMBL/GenBank/DDBJ databases">
        <title>Multicomponent nature underlies the extraordinary mechanical properties of spider dragline silk.</title>
        <authorList>
            <person name="Kono N."/>
            <person name="Nakamura H."/>
            <person name="Mori M."/>
            <person name="Yoshida Y."/>
            <person name="Ohtoshi R."/>
            <person name="Malay A.D."/>
            <person name="Moran D.A.P."/>
            <person name="Tomita M."/>
            <person name="Numata K."/>
            <person name="Arakawa K."/>
        </authorList>
    </citation>
    <scope>NUCLEOTIDE SEQUENCE</scope>
</reference>
<dbReference type="InterPro" id="IPR049012">
    <property type="entry name" value="Mutator_transp_dom"/>
</dbReference>
<evidence type="ECO:0000313" key="3">
    <source>
        <dbReference type="Proteomes" id="UP000887013"/>
    </source>
</evidence>
<evidence type="ECO:0000259" key="1">
    <source>
        <dbReference type="Pfam" id="PF20700"/>
    </source>
</evidence>
<keyword evidence="3" id="KW-1185">Reference proteome</keyword>
<dbReference type="EMBL" id="BMAW01042373">
    <property type="protein sequence ID" value="GFS33785.1"/>
    <property type="molecule type" value="Genomic_DNA"/>
</dbReference>
<name>A0A8X6M7C4_NEPPI</name>
<accession>A0A8X6M7C4</accession>
<proteinExistence type="predicted"/>
<dbReference type="Proteomes" id="UP000887013">
    <property type="component" value="Unassembled WGS sequence"/>
</dbReference>
<organism evidence="2 3">
    <name type="scientific">Nephila pilipes</name>
    <name type="common">Giant wood spider</name>
    <name type="synonym">Nephila maculata</name>
    <dbReference type="NCBI Taxonomy" id="299642"/>
    <lineage>
        <taxon>Eukaryota</taxon>
        <taxon>Metazoa</taxon>
        <taxon>Ecdysozoa</taxon>
        <taxon>Arthropoda</taxon>
        <taxon>Chelicerata</taxon>
        <taxon>Arachnida</taxon>
        <taxon>Araneae</taxon>
        <taxon>Araneomorphae</taxon>
        <taxon>Entelegynae</taxon>
        <taxon>Araneoidea</taxon>
        <taxon>Nephilidae</taxon>
        <taxon>Nephila</taxon>
    </lineage>
</organism>